<evidence type="ECO:0000313" key="2">
    <source>
        <dbReference type="Proteomes" id="UP001189143"/>
    </source>
</evidence>
<comment type="caution">
    <text evidence="1">The sequence shown here is derived from an EMBL/GenBank/DDBJ whole genome shotgun (WGS) entry which is preliminary data.</text>
</comment>
<gene>
    <name evidence="1" type="ORF">CNEO2_900023</name>
</gene>
<evidence type="ECO:0000313" key="1">
    <source>
        <dbReference type="EMBL" id="CAI3694505.1"/>
    </source>
</evidence>
<dbReference type="AlphaFoldDB" id="A0AAD1YNU1"/>
<dbReference type="RefSeq" id="WP_317049943.1">
    <property type="nucleotide sequence ID" value="NZ_CAMRXC010000286.1"/>
</dbReference>
<dbReference type="EMBL" id="CAMTCP010000293">
    <property type="protein sequence ID" value="CAI3694505.1"/>
    <property type="molecule type" value="Genomic_DNA"/>
</dbReference>
<accession>A0AAD1YNU1</accession>
<protein>
    <submittedName>
        <fullName evidence="1">Uncharacterized protein</fullName>
    </submittedName>
</protein>
<dbReference type="Proteomes" id="UP001189143">
    <property type="component" value="Unassembled WGS sequence"/>
</dbReference>
<name>A0AAD1YNU1_9CLOT</name>
<reference evidence="1" key="1">
    <citation type="submission" date="2022-10" db="EMBL/GenBank/DDBJ databases">
        <authorList>
            <person name="Aires J."/>
            <person name="Mesa V."/>
        </authorList>
    </citation>
    <scope>NUCLEOTIDE SEQUENCE</scope>
    <source>
        <strain evidence="1">Clostridium neonatale JD116</strain>
    </source>
</reference>
<organism evidence="1 2">
    <name type="scientific">Clostridium neonatale</name>
    <dbReference type="NCBI Taxonomy" id="137838"/>
    <lineage>
        <taxon>Bacteria</taxon>
        <taxon>Bacillati</taxon>
        <taxon>Bacillota</taxon>
        <taxon>Clostridia</taxon>
        <taxon>Eubacteriales</taxon>
        <taxon>Clostridiaceae</taxon>
        <taxon>Clostridium</taxon>
    </lineage>
</organism>
<sequence>MGKIEKSVAKTETKFSKEKIISSKKITGIQKDVLRALLENRDYTLTEINEILEKFSKREVIQ</sequence>
<proteinExistence type="predicted"/>